<keyword evidence="2" id="KW-0560">Oxidoreductase</keyword>
<keyword evidence="2" id="KW-0349">Heme</keyword>
<dbReference type="GO" id="GO:0004497">
    <property type="term" value="F:monooxygenase activity"/>
    <property type="evidence" value="ECO:0007669"/>
    <property type="project" value="UniProtKB-KW"/>
</dbReference>
<organism evidence="3 4">
    <name type="scientific">Glacieibacterium frigidum</name>
    <dbReference type="NCBI Taxonomy" id="2593303"/>
    <lineage>
        <taxon>Bacteria</taxon>
        <taxon>Pseudomonadati</taxon>
        <taxon>Pseudomonadota</taxon>
        <taxon>Alphaproteobacteria</taxon>
        <taxon>Sphingomonadales</taxon>
        <taxon>Sphingosinicellaceae</taxon>
        <taxon>Glacieibacterium</taxon>
    </lineage>
</organism>
<comment type="similarity">
    <text evidence="1 2">Belongs to the cytochrome P450 family.</text>
</comment>
<dbReference type="Pfam" id="PF00067">
    <property type="entry name" value="p450"/>
    <property type="match status" value="1"/>
</dbReference>
<sequence>MSAYLDRLGALAPAARWPQARTWLYGEPLPFFAELRAEAPVYVTPELTLVTRHADCSAILRQHHIFGVDLYKPKQGDYWMAQDETPVHVREKAIMRAILDREQLPAMRKFIGEVAATRLKNAKGSLDIQHGLARAVALSLVTDWFGFEGADRQSLFEWSYWSQQDAFHNQPFDHRSDAAGVIEKRQKGSFMMALYLARLVAKKAIEVKTGGGGDKPVARLLRLKFSGGLAPEFDIKRLIFNVGGLLIGAVETTNHTVGNALDWLFRHPEALARARVAAQNPDARKFDGFVWEALRFNPAFPYFFRTVQRDTVLGGVTLPKGATVLAVTHSAMQDAAAFPHPETFDENRAFDDTFTFGQGIHECLGKAIGVALVAETVRQVLRVPGIAPAGDIEWRGGVPEHWTLKWAA</sequence>
<protein>
    <submittedName>
        <fullName evidence="3">Cytochrome P450</fullName>
    </submittedName>
</protein>
<dbReference type="InterPro" id="IPR036396">
    <property type="entry name" value="Cyt_P450_sf"/>
</dbReference>
<dbReference type="GO" id="GO:0016705">
    <property type="term" value="F:oxidoreductase activity, acting on paired donors, with incorporation or reduction of molecular oxygen"/>
    <property type="evidence" value="ECO:0007669"/>
    <property type="project" value="InterPro"/>
</dbReference>
<proteinExistence type="inferred from homology"/>
<keyword evidence="4" id="KW-1185">Reference proteome</keyword>
<dbReference type="PROSITE" id="PS00086">
    <property type="entry name" value="CYTOCHROME_P450"/>
    <property type="match status" value="1"/>
</dbReference>
<dbReference type="GO" id="GO:0020037">
    <property type="term" value="F:heme binding"/>
    <property type="evidence" value="ECO:0007669"/>
    <property type="project" value="InterPro"/>
</dbReference>
<dbReference type="GO" id="GO:0005506">
    <property type="term" value="F:iron ion binding"/>
    <property type="evidence" value="ECO:0007669"/>
    <property type="project" value="InterPro"/>
</dbReference>
<dbReference type="InterPro" id="IPR001128">
    <property type="entry name" value="Cyt_P450"/>
</dbReference>
<dbReference type="Gene3D" id="1.10.630.10">
    <property type="entry name" value="Cytochrome P450"/>
    <property type="match status" value="1"/>
</dbReference>
<dbReference type="EMBL" id="VJWA01000001">
    <property type="protein sequence ID" value="TRW16964.1"/>
    <property type="molecule type" value="Genomic_DNA"/>
</dbReference>
<dbReference type="PANTHER" id="PTHR46696">
    <property type="entry name" value="P450, PUTATIVE (EUROFUNG)-RELATED"/>
    <property type="match status" value="1"/>
</dbReference>
<evidence type="ECO:0000313" key="3">
    <source>
        <dbReference type="EMBL" id="TRW16964.1"/>
    </source>
</evidence>
<gene>
    <name evidence="3" type="ORF">FMM06_01780</name>
</gene>
<dbReference type="AlphaFoldDB" id="A0A552UFJ0"/>
<evidence type="ECO:0000256" key="2">
    <source>
        <dbReference type="RuleBase" id="RU000461"/>
    </source>
</evidence>
<reference evidence="3 4" key="1">
    <citation type="submission" date="2019-07" db="EMBL/GenBank/DDBJ databases">
        <title>Novel species isolated from glacier.</title>
        <authorList>
            <person name="Liu Q."/>
            <person name="Xin Y.-H."/>
        </authorList>
    </citation>
    <scope>NUCLEOTIDE SEQUENCE [LARGE SCALE GENOMIC DNA]</scope>
    <source>
        <strain evidence="3 4">LB1R16</strain>
    </source>
</reference>
<name>A0A552UFJ0_9SPHN</name>
<evidence type="ECO:0000313" key="4">
    <source>
        <dbReference type="Proteomes" id="UP000317894"/>
    </source>
</evidence>
<dbReference type="SUPFAM" id="SSF48264">
    <property type="entry name" value="Cytochrome P450"/>
    <property type="match status" value="1"/>
</dbReference>
<evidence type="ECO:0000256" key="1">
    <source>
        <dbReference type="ARBA" id="ARBA00010617"/>
    </source>
</evidence>
<dbReference type="RefSeq" id="WP_143554508.1">
    <property type="nucleotide sequence ID" value="NZ_VJWA01000001.1"/>
</dbReference>
<keyword evidence="2" id="KW-0503">Monooxygenase</keyword>
<dbReference type="PRINTS" id="PR00359">
    <property type="entry name" value="BP450"/>
</dbReference>
<comment type="caution">
    <text evidence="3">The sequence shown here is derived from an EMBL/GenBank/DDBJ whole genome shotgun (WGS) entry which is preliminary data.</text>
</comment>
<dbReference type="InterPro" id="IPR002397">
    <property type="entry name" value="Cyt_P450_B"/>
</dbReference>
<dbReference type="PANTHER" id="PTHR46696:SF1">
    <property type="entry name" value="CYTOCHROME P450 YJIB-RELATED"/>
    <property type="match status" value="1"/>
</dbReference>
<dbReference type="InterPro" id="IPR017972">
    <property type="entry name" value="Cyt_P450_CS"/>
</dbReference>
<keyword evidence="2" id="KW-0479">Metal-binding</keyword>
<accession>A0A552UFJ0</accession>
<dbReference type="Proteomes" id="UP000317894">
    <property type="component" value="Unassembled WGS sequence"/>
</dbReference>
<keyword evidence="2" id="KW-0408">Iron</keyword>
<dbReference type="OrthoDB" id="5522954at2"/>